<evidence type="ECO:0000259" key="2">
    <source>
        <dbReference type="SMART" id="SM00966"/>
    </source>
</evidence>
<dbReference type="AlphaFoldDB" id="A0A1H7SPY1"/>
<proteinExistence type="inferred from homology"/>
<comment type="similarity">
    <text evidence="1">Belongs to the VapB family.</text>
</comment>
<dbReference type="Pfam" id="PF04014">
    <property type="entry name" value="MazE_antitoxin"/>
    <property type="match status" value="1"/>
</dbReference>
<dbReference type="InterPro" id="IPR037914">
    <property type="entry name" value="SpoVT-AbrB_sf"/>
</dbReference>
<dbReference type="RefSeq" id="WP_091836360.1">
    <property type="nucleotide sequence ID" value="NZ_FOAN01000005.1"/>
</dbReference>
<dbReference type="InterPro" id="IPR051734">
    <property type="entry name" value="VapB_TA_antitoxins"/>
</dbReference>
<feature type="domain" description="SpoVT-AbrB" evidence="2">
    <location>
        <begin position="12"/>
        <end position="52"/>
    </location>
</feature>
<dbReference type="OrthoDB" id="7173678at2"/>
<dbReference type="STRING" id="1036779.SAMN04515666_105143"/>
<dbReference type="GO" id="GO:0003677">
    <property type="term" value="F:DNA binding"/>
    <property type="evidence" value="ECO:0007669"/>
    <property type="project" value="InterPro"/>
</dbReference>
<evidence type="ECO:0000256" key="1">
    <source>
        <dbReference type="ARBA" id="ARBA00007924"/>
    </source>
</evidence>
<evidence type="ECO:0000313" key="3">
    <source>
        <dbReference type="EMBL" id="SEL74146.1"/>
    </source>
</evidence>
<gene>
    <name evidence="3" type="ORF">SAMN04515666_105143</name>
</gene>
<dbReference type="SUPFAM" id="SSF89447">
    <property type="entry name" value="AbrB/MazE/MraZ-like"/>
    <property type="match status" value="1"/>
</dbReference>
<accession>A0A1H7SPY1</accession>
<dbReference type="SMART" id="SM00966">
    <property type="entry name" value="SpoVT_AbrB"/>
    <property type="match status" value="1"/>
</dbReference>
<dbReference type="Proteomes" id="UP000199664">
    <property type="component" value="Unassembled WGS sequence"/>
</dbReference>
<dbReference type="EMBL" id="FOAN01000005">
    <property type="protein sequence ID" value="SEL74146.1"/>
    <property type="molecule type" value="Genomic_DNA"/>
</dbReference>
<name>A0A1H7SPY1_9HYPH</name>
<dbReference type="InterPro" id="IPR007159">
    <property type="entry name" value="SpoVT-AbrB_dom"/>
</dbReference>
<sequence>MGTASSARAKLFMHGRSQAVRLPKEFRFEGSEVRVSRVGDKVILEPMAGAPFDADAWRARLDELGARDFLVDGLPDDPPPADEDEIAFG</sequence>
<dbReference type="PANTHER" id="PTHR37550">
    <property type="entry name" value="ANTITOXIN VAPB1"/>
    <property type="match status" value="1"/>
</dbReference>
<dbReference type="Gene3D" id="2.10.260.10">
    <property type="match status" value="1"/>
</dbReference>
<keyword evidence="4" id="KW-1185">Reference proteome</keyword>
<organism evidence="3 4">
    <name type="scientific">Bosea lupini</name>
    <dbReference type="NCBI Taxonomy" id="1036779"/>
    <lineage>
        <taxon>Bacteria</taxon>
        <taxon>Pseudomonadati</taxon>
        <taxon>Pseudomonadota</taxon>
        <taxon>Alphaproteobacteria</taxon>
        <taxon>Hyphomicrobiales</taxon>
        <taxon>Boseaceae</taxon>
        <taxon>Bosea</taxon>
    </lineage>
</organism>
<dbReference type="PANTHER" id="PTHR37550:SF3">
    <property type="entry name" value="ANTITOXIN VAPB1"/>
    <property type="match status" value="1"/>
</dbReference>
<evidence type="ECO:0000313" key="4">
    <source>
        <dbReference type="Proteomes" id="UP000199664"/>
    </source>
</evidence>
<reference evidence="4" key="1">
    <citation type="submission" date="2016-10" db="EMBL/GenBank/DDBJ databases">
        <authorList>
            <person name="Varghese N."/>
            <person name="Submissions S."/>
        </authorList>
    </citation>
    <scope>NUCLEOTIDE SEQUENCE [LARGE SCALE GENOMIC DNA]</scope>
    <source>
        <strain evidence="4">LMG 26383,CCUG 61248,R- 45681</strain>
    </source>
</reference>
<protein>
    <submittedName>
        <fullName evidence="3">Antitoxin VapB</fullName>
    </submittedName>
</protein>